<keyword evidence="2" id="KW-1185">Reference proteome</keyword>
<reference evidence="1 2" key="1">
    <citation type="submission" date="2019-10" db="EMBL/GenBank/DDBJ databases">
        <title>Genomic and transcriptomic insights into the perfect genentic adaptation of a filamentous nitrogen-fixing cyanobacterium to rice fields.</title>
        <authorList>
            <person name="Chen Z."/>
        </authorList>
    </citation>
    <scope>NUCLEOTIDE SEQUENCE [LARGE SCALE GENOMIC DNA]</scope>
    <source>
        <strain evidence="1">CCNUC1</strain>
    </source>
</reference>
<dbReference type="Proteomes" id="UP000326678">
    <property type="component" value="Chromosome Gxm2"/>
</dbReference>
<evidence type="ECO:0000313" key="1">
    <source>
        <dbReference type="EMBL" id="QFS49771.1"/>
    </source>
</evidence>
<name>A0A5P8WB41_9NOSO</name>
<gene>
    <name evidence="1" type="ORF">GXM_07265</name>
</gene>
<dbReference type="KEGG" id="nsh:GXM_07265"/>
<dbReference type="EMBL" id="CP045227">
    <property type="protein sequence ID" value="QFS49771.1"/>
    <property type="molecule type" value="Genomic_DNA"/>
</dbReference>
<protein>
    <submittedName>
        <fullName evidence="1">Uncharacterized protein</fullName>
    </submittedName>
</protein>
<sequence length="46" mass="4936">MLGLLTHCVKKANIGKKAIALKAQYSSVKLFSLPLLPLLPCSPCLL</sequence>
<evidence type="ECO:0000313" key="2">
    <source>
        <dbReference type="Proteomes" id="UP000326678"/>
    </source>
</evidence>
<accession>A0A5P8WB41</accession>
<organism evidence="1 2">
    <name type="scientific">Nostoc sphaeroides CCNUC1</name>
    <dbReference type="NCBI Taxonomy" id="2653204"/>
    <lineage>
        <taxon>Bacteria</taxon>
        <taxon>Bacillati</taxon>
        <taxon>Cyanobacteriota</taxon>
        <taxon>Cyanophyceae</taxon>
        <taxon>Nostocales</taxon>
        <taxon>Nostocaceae</taxon>
        <taxon>Nostoc</taxon>
    </lineage>
</organism>
<proteinExistence type="predicted"/>
<dbReference type="AlphaFoldDB" id="A0A5P8WB41"/>